<evidence type="ECO:0000313" key="3">
    <source>
        <dbReference type="Proteomes" id="UP000199615"/>
    </source>
</evidence>
<protein>
    <recommendedName>
        <fullName evidence="4">DedA family protein</fullName>
    </recommendedName>
</protein>
<dbReference type="EMBL" id="FODT01000001">
    <property type="protein sequence ID" value="SEO19881.1"/>
    <property type="molecule type" value="Genomic_DNA"/>
</dbReference>
<keyword evidence="3" id="KW-1185">Reference proteome</keyword>
<evidence type="ECO:0008006" key="4">
    <source>
        <dbReference type="Google" id="ProtNLM"/>
    </source>
</evidence>
<gene>
    <name evidence="2" type="ORF">SAMN05444123_101652</name>
</gene>
<keyword evidence="1" id="KW-0472">Membrane</keyword>
<organism evidence="2 3">
    <name type="scientific">Rhodopseudomonas pseudopalustris</name>
    <dbReference type="NCBI Taxonomy" id="1513892"/>
    <lineage>
        <taxon>Bacteria</taxon>
        <taxon>Pseudomonadati</taxon>
        <taxon>Pseudomonadota</taxon>
        <taxon>Alphaproteobacteria</taxon>
        <taxon>Hyphomicrobiales</taxon>
        <taxon>Nitrobacteraceae</taxon>
        <taxon>Rhodopseudomonas</taxon>
    </lineage>
</organism>
<keyword evidence="1" id="KW-0812">Transmembrane</keyword>
<name>A0A1H8MQY3_9BRAD</name>
<sequence length="83" mass="8664">MLGSVVPGSTIILALSALIPDGQLDLIGVLAAAAAGAVLGDGAAYWLGHREQRRILSAWPLSACPEFRRVFVTRTGIHENAIA</sequence>
<evidence type="ECO:0000313" key="2">
    <source>
        <dbReference type="EMBL" id="SEO19881.1"/>
    </source>
</evidence>
<feature type="transmembrane region" description="Helical" evidence="1">
    <location>
        <begin position="26"/>
        <end position="47"/>
    </location>
</feature>
<evidence type="ECO:0000256" key="1">
    <source>
        <dbReference type="SAM" id="Phobius"/>
    </source>
</evidence>
<accession>A0A1H8MQY3</accession>
<reference evidence="3" key="1">
    <citation type="submission" date="2016-10" db="EMBL/GenBank/DDBJ databases">
        <authorList>
            <person name="Varghese N."/>
            <person name="Submissions S."/>
        </authorList>
    </citation>
    <scope>NUCLEOTIDE SEQUENCE [LARGE SCALE GENOMIC DNA]</scope>
    <source>
        <strain evidence="3">DSM 123</strain>
    </source>
</reference>
<proteinExistence type="predicted"/>
<dbReference type="AlphaFoldDB" id="A0A1H8MQY3"/>
<dbReference type="Proteomes" id="UP000199615">
    <property type="component" value="Unassembled WGS sequence"/>
</dbReference>
<keyword evidence="1" id="KW-1133">Transmembrane helix</keyword>